<dbReference type="InterPro" id="IPR027417">
    <property type="entry name" value="P-loop_NTPase"/>
</dbReference>
<keyword evidence="1" id="KW-0812">Transmembrane</keyword>
<dbReference type="KEGG" id="tdf:H9L22_08110"/>
<dbReference type="EMBL" id="CP060789">
    <property type="protein sequence ID" value="QNP57209.1"/>
    <property type="molecule type" value="Genomic_DNA"/>
</dbReference>
<feature type="transmembrane region" description="Helical" evidence="1">
    <location>
        <begin position="420"/>
        <end position="444"/>
    </location>
</feature>
<reference evidence="3 4" key="1">
    <citation type="submission" date="2020-08" db="EMBL/GenBank/DDBJ databases">
        <title>Genome sequence of Tessaracoccus defluvii JCM 17540T.</title>
        <authorList>
            <person name="Hyun D.-W."/>
            <person name="Bae J.-W."/>
        </authorList>
    </citation>
    <scope>NUCLEOTIDE SEQUENCE [LARGE SCALE GENOMIC DNA]</scope>
    <source>
        <strain evidence="3 4">JCM 17540</strain>
    </source>
</reference>
<dbReference type="Gene3D" id="3.40.50.300">
    <property type="entry name" value="P-loop containing nucleotide triphosphate hydrolases"/>
    <property type="match status" value="1"/>
</dbReference>
<dbReference type="InterPro" id="IPR006073">
    <property type="entry name" value="GTP-bd"/>
</dbReference>
<feature type="domain" description="G" evidence="2">
    <location>
        <begin position="49"/>
        <end position="153"/>
    </location>
</feature>
<dbReference type="GO" id="GO:0005525">
    <property type="term" value="F:GTP binding"/>
    <property type="evidence" value="ECO:0007669"/>
    <property type="project" value="InterPro"/>
</dbReference>
<dbReference type="GO" id="GO:0043024">
    <property type="term" value="F:ribosomal small subunit binding"/>
    <property type="evidence" value="ECO:0007669"/>
    <property type="project" value="TreeGrafter"/>
</dbReference>
<feature type="transmembrane region" description="Helical" evidence="1">
    <location>
        <begin position="464"/>
        <end position="485"/>
    </location>
</feature>
<accession>A0A7H0H9J3</accession>
<keyword evidence="1" id="KW-0472">Membrane</keyword>
<organism evidence="3 4">
    <name type="scientific">Tessaracoccus defluvii</name>
    <dbReference type="NCBI Taxonomy" id="1285901"/>
    <lineage>
        <taxon>Bacteria</taxon>
        <taxon>Bacillati</taxon>
        <taxon>Actinomycetota</taxon>
        <taxon>Actinomycetes</taxon>
        <taxon>Propionibacteriales</taxon>
        <taxon>Propionibacteriaceae</taxon>
        <taxon>Tessaracoccus</taxon>
    </lineage>
</organism>
<dbReference type="GO" id="GO:0000028">
    <property type="term" value="P:ribosomal small subunit assembly"/>
    <property type="evidence" value="ECO:0007669"/>
    <property type="project" value="TreeGrafter"/>
</dbReference>
<evidence type="ECO:0000256" key="1">
    <source>
        <dbReference type="SAM" id="Phobius"/>
    </source>
</evidence>
<dbReference type="GO" id="GO:0019843">
    <property type="term" value="F:rRNA binding"/>
    <property type="evidence" value="ECO:0007669"/>
    <property type="project" value="TreeGrafter"/>
</dbReference>
<evidence type="ECO:0000313" key="4">
    <source>
        <dbReference type="Proteomes" id="UP000516117"/>
    </source>
</evidence>
<dbReference type="RefSeq" id="WP_187722302.1">
    <property type="nucleotide sequence ID" value="NZ_BAABBL010000019.1"/>
</dbReference>
<dbReference type="Proteomes" id="UP000516117">
    <property type="component" value="Chromosome"/>
</dbReference>
<dbReference type="InterPro" id="IPR005662">
    <property type="entry name" value="GTPase_Era-like"/>
</dbReference>
<evidence type="ECO:0000313" key="3">
    <source>
        <dbReference type="EMBL" id="QNP57209.1"/>
    </source>
</evidence>
<evidence type="ECO:0000259" key="2">
    <source>
        <dbReference type="Pfam" id="PF01926"/>
    </source>
</evidence>
<dbReference type="PANTHER" id="PTHR42698">
    <property type="entry name" value="GTPASE ERA"/>
    <property type="match status" value="1"/>
</dbReference>
<sequence length="535" mass="56886">MKSLAAKLTLLDDALDLAAGRLDPTVEADARAVAEHASRRLTAGEQTVAALAGATGSGKSSLFNALSGTRLAEHGPRRPTTSSTLSVSFSATNPELLDLLGVTRRHEAEPPIREFESLVLLDLPDHDSTATAHRVEVDRMVDLVDQFIWVLDPQKYADAAIHQRYLRPLAGHRDVMTVVLNQADLLSPRDLQRCLDHIRRLLAADGLDGVPLLATSAVTGQGIDELRRRLGKIAKGKKATTARLAADLARVTVSLDGEVGPSVPAELSQRSRARLSAALSEAAGAGLVVNAVERSVLHRGALATGWPLVSWLRRLKPDPLRRLRIDAGPREPEAIEEAPTVRSSLPRRAATSEARVTAALRDVERELADPLPEPWRDAVRGAVQSRRSVLPDALDSALVATDLGASRAPLWWGLVRVLQWLLIAAVLVGIGWLTLNAVLGYFGLPPFGTVPVGPADGPRIPLPTLLALGGVVAGLLASGASRLALGVASRRAGRRAARALAASVAAVADELVVAPAQAESARHARTRELLDRLAR</sequence>
<dbReference type="SUPFAM" id="SSF52540">
    <property type="entry name" value="P-loop containing nucleoside triphosphate hydrolases"/>
    <property type="match status" value="1"/>
</dbReference>
<dbReference type="PANTHER" id="PTHR42698:SF1">
    <property type="entry name" value="GTPASE ERA, MITOCHONDRIAL"/>
    <property type="match status" value="1"/>
</dbReference>
<keyword evidence="4" id="KW-1185">Reference proteome</keyword>
<dbReference type="Pfam" id="PF01926">
    <property type="entry name" value="MMR_HSR1"/>
    <property type="match status" value="1"/>
</dbReference>
<dbReference type="AlphaFoldDB" id="A0A7H0H9J3"/>
<gene>
    <name evidence="3" type="ORF">H9L22_08110</name>
</gene>
<proteinExistence type="predicted"/>
<protein>
    <submittedName>
        <fullName evidence="3">50S ribosome-binding GTPase</fullName>
    </submittedName>
</protein>
<dbReference type="GO" id="GO:0005829">
    <property type="term" value="C:cytosol"/>
    <property type="evidence" value="ECO:0007669"/>
    <property type="project" value="TreeGrafter"/>
</dbReference>
<name>A0A7H0H9J3_9ACTN</name>
<keyword evidence="1" id="KW-1133">Transmembrane helix</keyword>